<comment type="caution">
    <text evidence="1">The sequence shown here is derived from an EMBL/GenBank/DDBJ whole genome shotgun (WGS) entry which is preliminary data.</text>
</comment>
<gene>
    <name evidence="1" type="ORF">Salat_2161100</name>
</gene>
<evidence type="ECO:0000313" key="2">
    <source>
        <dbReference type="Proteomes" id="UP001293254"/>
    </source>
</evidence>
<keyword evidence="2" id="KW-1185">Reference proteome</keyword>
<protein>
    <submittedName>
        <fullName evidence="1">Uncharacterized protein</fullName>
    </submittedName>
</protein>
<dbReference type="AlphaFoldDB" id="A0AAE1Y2M6"/>
<dbReference type="Proteomes" id="UP001293254">
    <property type="component" value="Unassembled WGS sequence"/>
</dbReference>
<sequence>MKNADPSRTEQVLVSSNFRVDWHTLNIIKKDTLVRIGLKLVSKRMPVYHCDQWKDLFFYLRGAMKLCLVHPPGLSNETNVIQLNQISGPGPGSKSRIDSES</sequence>
<proteinExistence type="predicted"/>
<dbReference type="EMBL" id="JACGWO010000008">
    <property type="protein sequence ID" value="KAK4422101.1"/>
    <property type="molecule type" value="Genomic_DNA"/>
</dbReference>
<organism evidence="1 2">
    <name type="scientific">Sesamum alatum</name>
    <dbReference type="NCBI Taxonomy" id="300844"/>
    <lineage>
        <taxon>Eukaryota</taxon>
        <taxon>Viridiplantae</taxon>
        <taxon>Streptophyta</taxon>
        <taxon>Embryophyta</taxon>
        <taxon>Tracheophyta</taxon>
        <taxon>Spermatophyta</taxon>
        <taxon>Magnoliopsida</taxon>
        <taxon>eudicotyledons</taxon>
        <taxon>Gunneridae</taxon>
        <taxon>Pentapetalae</taxon>
        <taxon>asterids</taxon>
        <taxon>lamiids</taxon>
        <taxon>Lamiales</taxon>
        <taxon>Pedaliaceae</taxon>
        <taxon>Sesamum</taxon>
    </lineage>
</organism>
<accession>A0AAE1Y2M6</accession>
<reference evidence="1" key="2">
    <citation type="journal article" date="2024" name="Plant">
        <title>Genomic evolution and insights into agronomic trait innovations of Sesamum species.</title>
        <authorList>
            <person name="Miao H."/>
            <person name="Wang L."/>
            <person name="Qu L."/>
            <person name="Liu H."/>
            <person name="Sun Y."/>
            <person name="Le M."/>
            <person name="Wang Q."/>
            <person name="Wei S."/>
            <person name="Zheng Y."/>
            <person name="Lin W."/>
            <person name="Duan Y."/>
            <person name="Cao H."/>
            <person name="Xiong S."/>
            <person name="Wang X."/>
            <person name="Wei L."/>
            <person name="Li C."/>
            <person name="Ma Q."/>
            <person name="Ju M."/>
            <person name="Zhao R."/>
            <person name="Li G."/>
            <person name="Mu C."/>
            <person name="Tian Q."/>
            <person name="Mei H."/>
            <person name="Zhang T."/>
            <person name="Gao T."/>
            <person name="Zhang H."/>
        </authorList>
    </citation>
    <scope>NUCLEOTIDE SEQUENCE</scope>
    <source>
        <strain evidence="1">3651</strain>
    </source>
</reference>
<name>A0AAE1Y2M6_9LAMI</name>
<evidence type="ECO:0000313" key="1">
    <source>
        <dbReference type="EMBL" id="KAK4422101.1"/>
    </source>
</evidence>
<reference evidence="1" key="1">
    <citation type="submission" date="2020-06" db="EMBL/GenBank/DDBJ databases">
        <authorList>
            <person name="Li T."/>
            <person name="Hu X."/>
            <person name="Zhang T."/>
            <person name="Song X."/>
            <person name="Zhang H."/>
            <person name="Dai N."/>
            <person name="Sheng W."/>
            <person name="Hou X."/>
            <person name="Wei L."/>
        </authorList>
    </citation>
    <scope>NUCLEOTIDE SEQUENCE</scope>
    <source>
        <strain evidence="1">3651</strain>
        <tissue evidence="1">Leaf</tissue>
    </source>
</reference>